<name>A0AAD1W3E2_PELCU</name>
<dbReference type="AlphaFoldDB" id="A0AAD1W3E2"/>
<evidence type="ECO:0000313" key="2">
    <source>
        <dbReference type="EMBL" id="CAH2283077.1"/>
    </source>
</evidence>
<organism evidence="2 3">
    <name type="scientific">Pelobates cultripes</name>
    <name type="common">Western spadefoot toad</name>
    <dbReference type="NCBI Taxonomy" id="61616"/>
    <lineage>
        <taxon>Eukaryota</taxon>
        <taxon>Metazoa</taxon>
        <taxon>Chordata</taxon>
        <taxon>Craniata</taxon>
        <taxon>Vertebrata</taxon>
        <taxon>Euteleostomi</taxon>
        <taxon>Amphibia</taxon>
        <taxon>Batrachia</taxon>
        <taxon>Anura</taxon>
        <taxon>Pelobatoidea</taxon>
        <taxon>Pelobatidae</taxon>
        <taxon>Pelobates</taxon>
    </lineage>
</organism>
<dbReference type="Proteomes" id="UP001295444">
    <property type="component" value="Chromosome 04"/>
</dbReference>
<gene>
    <name evidence="2" type="ORF">PECUL_23A009879</name>
</gene>
<protein>
    <submittedName>
        <fullName evidence="2">Uncharacterized protein</fullName>
    </submittedName>
</protein>
<evidence type="ECO:0000256" key="1">
    <source>
        <dbReference type="SAM" id="MobiDB-lite"/>
    </source>
</evidence>
<keyword evidence="3" id="KW-1185">Reference proteome</keyword>
<dbReference type="EMBL" id="OW240915">
    <property type="protein sequence ID" value="CAH2283077.1"/>
    <property type="molecule type" value="Genomic_DNA"/>
</dbReference>
<evidence type="ECO:0000313" key="3">
    <source>
        <dbReference type="Proteomes" id="UP001295444"/>
    </source>
</evidence>
<reference evidence="2" key="1">
    <citation type="submission" date="2022-03" db="EMBL/GenBank/DDBJ databases">
        <authorList>
            <person name="Alioto T."/>
            <person name="Alioto T."/>
            <person name="Gomez Garrido J."/>
        </authorList>
    </citation>
    <scope>NUCLEOTIDE SEQUENCE</scope>
</reference>
<accession>A0AAD1W3E2</accession>
<proteinExistence type="predicted"/>
<feature type="region of interest" description="Disordered" evidence="1">
    <location>
        <begin position="78"/>
        <end position="103"/>
    </location>
</feature>
<sequence>MAERDPLAPATRQDIPNLLRELRQMSAADVDIVRTEVQIVTVCTQATEVEVTDIKQEVQVLKEQMLNMQHSHATLTQQVDISKDRKRRTNIKIRGIPDSDGHA</sequence>